<evidence type="ECO:0000259" key="4">
    <source>
        <dbReference type="SMART" id="SM00642"/>
    </source>
</evidence>
<dbReference type="Gene3D" id="2.60.40.1180">
    <property type="entry name" value="Golgi alpha-mannosidase II"/>
    <property type="match status" value="1"/>
</dbReference>
<dbReference type="Pfam" id="PF00128">
    <property type="entry name" value="Alpha-amylase"/>
    <property type="match status" value="1"/>
</dbReference>
<dbReference type="PANTHER" id="PTHR10357:SF179">
    <property type="entry name" value="NEUTRAL AND BASIC AMINO ACID TRANSPORT PROTEIN RBAT"/>
    <property type="match status" value="1"/>
</dbReference>
<protein>
    <submittedName>
        <fullName evidence="5">Alpha-glucosidase</fullName>
    </submittedName>
</protein>
<dbReference type="FunFam" id="3.90.400.10:FF:000002">
    <property type="entry name" value="Sucrose isomerase"/>
    <property type="match status" value="1"/>
</dbReference>
<keyword evidence="2" id="KW-0378">Hydrolase</keyword>
<dbReference type="SMART" id="SM00642">
    <property type="entry name" value="Aamy"/>
    <property type="match status" value="1"/>
</dbReference>
<dbReference type="AlphaFoldDB" id="A0A640W7J1"/>
<dbReference type="GO" id="GO:0004556">
    <property type="term" value="F:alpha-amylase activity"/>
    <property type="evidence" value="ECO:0007669"/>
    <property type="project" value="TreeGrafter"/>
</dbReference>
<comment type="caution">
    <text evidence="5">The sequence shown here is derived from an EMBL/GenBank/DDBJ whole genome shotgun (WGS) entry which is preliminary data.</text>
</comment>
<dbReference type="GO" id="GO:0009313">
    <property type="term" value="P:oligosaccharide catabolic process"/>
    <property type="evidence" value="ECO:0007669"/>
    <property type="project" value="TreeGrafter"/>
</dbReference>
<proteinExistence type="inferred from homology"/>
<keyword evidence="6" id="KW-1185">Reference proteome</keyword>
<evidence type="ECO:0000256" key="3">
    <source>
        <dbReference type="ARBA" id="ARBA00023295"/>
    </source>
</evidence>
<evidence type="ECO:0000256" key="1">
    <source>
        <dbReference type="ARBA" id="ARBA00008061"/>
    </source>
</evidence>
<gene>
    <name evidence="5" type="ORF">F0A16_18800</name>
</gene>
<organism evidence="5 6">
    <name type="scientific">Salinicola corii</name>
    <dbReference type="NCBI Taxonomy" id="2606937"/>
    <lineage>
        <taxon>Bacteria</taxon>
        <taxon>Pseudomonadati</taxon>
        <taxon>Pseudomonadota</taxon>
        <taxon>Gammaproteobacteria</taxon>
        <taxon>Oceanospirillales</taxon>
        <taxon>Halomonadaceae</taxon>
        <taxon>Salinicola</taxon>
    </lineage>
</organism>
<comment type="similarity">
    <text evidence="1">Belongs to the glycosyl hydrolase 13 family.</text>
</comment>
<sequence>MSDSTQWWRGSVIYQIYPRSFMDARGDGVGDLPGITAKLDYVAELGVDAIWISPFFPSPMKDFGYDVTDYRGVDPMFGSFHDFQMLLERAHGLGLKVIIDLVLSHTSDQHHWFIQSRSSRENQKSDWYVWADPKPDGTPPNNWLSFFSGSAWTFDSRRRQYYLHNFLSCQPDLNFHNPAVRKEQLENARFWLDLGVDGFRLDTSNFYFHSLALQDNPALGSGELKTPSVPASNPYSMQRHQFDISQPENLGFLNELRALMEAYPGTMTVGEISDDRPLERMVEYTIGNDRLHMAYTFDLFDAEFSAQRLRDIIEHFQYYAGDAWPCWALSNHDVMRVVSRWTQHDQLEQHGPLVAKVATVMLCSLYGSICLYQGEELGLPEADVPYERLVDPYGLALWPEYKGRDGCRTPMPWTSDEHGGFTSVESWLPVDGHHRQLSVERQLSSADSTLHVTREFLHWRKSQSAMVDGTLILSDFDDELLGWLRVSRDQAILAVFNLTSESRSTSLPAGAGDIVFQAGFTAHLRDGWLTLPAFQAAFVHIDRGSIDPRALIDQEPDPERKGFLSRLLGSLMGQEEGGARQG</sequence>
<dbReference type="Gene3D" id="3.20.20.80">
    <property type="entry name" value="Glycosidases"/>
    <property type="match status" value="2"/>
</dbReference>
<evidence type="ECO:0000256" key="2">
    <source>
        <dbReference type="ARBA" id="ARBA00022801"/>
    </source>
</evidence>
<dbReference type="InterPro" id="IPR006047">
    <property type="entry name" value="GH13_cat_dom"/>
</dbReference>
<dbReference type="Gene3D" id="3.90.400.10">
    <property type="entry name" value="Oligo-1,6-glucosidase, Domain 2"/>
    <property type="match status" value="1"/>
</dbReference>
<dbReference type="SUPFAM" id="SSF51445">
    <property type="entry name" value="(Trans)glycosidases"/>
    <property type="match status" value="1"/>
</dbReference>
<dbReference type="RefSeq" id="WP_149437120.1">
    <property type="nucleotide sequence ID" value="NZ_VTPX01000015.1"/>
</dbReference>
<dbReference type="Proteomes" id="UP000466024">
    <property type="component" value="Unassembled WGS sequence"/>
</dbReference>
<dbReference type="EMBL" id="VTPX01000015">
    <property type="protein sequence ID" value="KAA0015913.1"/>
    <property type="molecule type" value="Genomic_DNA"/>
</dbReference>
<name>A0A640W7J1_9GAMM</name>
<dbReference type="InterPro" id="IPR013780">
    <property type="entry name" value="Glyco_hydro_b"/>
</dbReference>
<keyword evidence="3" id="KW-0326">Glycosidase</keyword>
<feature type="domain" description="Glycosyl hydrolase family 13 catalytic" evidence="4">
    <location>
        <begin position="15"/>
        <end position="408"/>
    </location>
</feature>
<dbReference type="InterPro" id="IPR045857">
    <property type="entry name" value="O16G_dom_2"/>
</dbReference>
<dbReference type="InterPro" id="IPR017853">
    <property type="entry name" value="GH"/>
</dbReference>
<evidence type="ECO:0000313" key="6">
    <source>
        <dbReference type="Proteomes" id="UP000466024"/>
    </source>
</evidence>
<evidence type="ECO:0000313" key="5">
    <source>
        <dbReference type="EMBL" id="KAA0015913.1"/>
    </source>
</evidence>
<dbReference type="PANTHER" id="PTHR10357">
    <property type="entry name" value="ALPHA-AMYLASE FAMILY MEMBER"/>
    <property type="match status" value="1"/>
</dbReference>
<dbReference type="SUPFAM" id="SSF51011">
    <property type="entry name" value="Glycosyl hydrolase domain"/>
    <property type="match status" value="1"/>
</dbReference>
<dbReference type="CDD" id="cd11330">
    <property type="entry name" value="AmyAc_OligoGlu"/>
    <property type="match status" value="1"/>
</dbReference>
<accession>A0A640W7J1</accession>
<reference evidence="5 6" key="1">
    <citation type="submission" date="2019-08" db="EMBL/GenBank/DDBJ databases">
        <title>Bioinformatics analysis of the strain L3 and L5.</title>
        <authorList>
            <person name="Li X."/>
        </authorList>
    </citation>
    <scope>NUCLEOTIDE SEQUENCE [LARGE SCALE GENOMIC DNA]</scope>
    <source>
        <strain evidence="5 6">L3</strain>
    </source>
</reference>